<organism evidence="2 3">
    <name type="scientific">Pontibacter indicus</name>
    <dbReference type="NCBI Taxonomy" id="1317125"/>
    <lineage>
        <taxon>Bacteria</taxon>
        <taxon>Pseudomonadati</taxon>
        <taxon>Bacteroidota</taxon>
        <taxon>Cytophagia</taxon>
        <taxon>Cytophagales</taxon>
        <taxon>Hymenobacteraceae</taxon>
        <taxon>Pontibacter</taxon>
    </lineage>
</organism>
<dbReference type="SUPFAM" id="SSF117281">
    <property type="entry name" value="Kelch motif"/>
    <property type="match status" value="1"/>
</dbReference>
<dbReference type="SMART" id="SM00429">
    <property type="entry name" value="IPT"/>
    <property type="match status" value="2"/>
</dbReference>
<dbReference type="InterPro" id="IPR002909">
    <property type="entry name" value="IPT_dom"/>
</dbReference>
<proteinExistence type="predicted"/>
<dbReference type="InterPro" id="IPR014756">
    <property type="entry name" value="Ig_E-set"/>
</dbReference>
<feature type="domain" description="IPT/TIG" evidence="1">
    <location>
        <begin position="131"/>
        <end position="214"/>
    </location>
</feature>
<dbReference type="InterPro" id="IPR015915">
    <property type="entry name" value="Kelch-typ_b-propeller"/>
</dbReference>
<feature type="domain" description="IPT/TIG" evidence="1">
    <location>
        <begin position="215"/>
        <end position="299"/>
    </location>
</feature>
<evidence type="ECO:0000313" key="3">
    <source>
        <dbReference type="Proteomes" id="UP000187181"/>
    </source>
</evidence>
<reference evidence="3" key="1">
    <citation type="submission" date="2017-01" db="EMBL/GenBank/DDBJ databases">
        <authorList>
            <person name="Varghese N."/>
            <person name="Submissions S."/>
        </authorList>
    </citation>
    <scope>NUCLEOTIDE SEQUENCE [LARGE SCALE GENOMIC DNA]</scope>
    <source>
        <strain evidence="3">LP100</strain>
    </source>
</reference>
<evidence type="ECO:0000259" key="1">
    <source>
        <dbReference type="SMART" id="SM00429"/>
    </source>
</evidence>
<dbReference type="Proteomes" id="UP000187181">
    <property type="component" value="Unassembled WGS sequence"/>
</dbReference>
<evidence type="ECO:0000313" key="2">
    <source>
        <dbReference type="EMBL" id="SIT91746.1"/>
    </source>
</evidence>
<dbReference type="AlphaFoldDB" id="A0A1R3XJD4"/>
<name>A0A1R3XJD4_9BACT</name>
<dbReference type="Gene3D" id="2.120.10.80">
    <property type="entry name" value="Kelch-type beta propeller"/>
    <property type="match status" value="1"/>
</dbReference>
<dbReference type="InterPro" id="IPR013783">
    <property type="entry name" value="Ig-like_fold"/>
</dbReference>
<dbReference type="OrthoDB" id="103335at2"/>
<dbReference type="SUPFAM" id="SSF81296">
    <property type="entry name" value="E set domains"/>
    <property type="match status" value="2"/>
</dbReference>
<dbReference type="Pfam" id="PF01833">
    <property type="entry name" value="TIG"/>
    <property type="match status" value="2"/>
</dbReference>
<dbReference type="CDD" id="cd00603">
    <property type="entry name" value="IPT_PCSR"/>
    <property type="match status" value="1"/>
</dbReference>
<accession>A0A1R3XJD4</accession>
<dbReference type="RefSeq" id="WP_076669503.1">
    <property type="nucleotide sequence ID" value="NZ_FTPP01000002.1"/>
</dbReference>
<dbReference type="PANTHER" id="PTHR45632">
    <property type="entry name" value="LD33804P"/>
    <property type="match status" value="1"/>
</dbReference>
<protein>
    <submittedName>
        <fullName evidence="2">IPT/TIG domain-containing protein</fullName>
    </submittedName>
</protein>
<sequence length="570" mass="62748">MKLLRLLPFALLLVLIYGCAKEKDFPEVQKYPIIRTLEVIPDSTGTTIRGEIVKFGNEPVTEYGFEYTTVNNSKSVSRKVVGTTASTGEYEARLTDDLVKGYSYKVQAYAKHGQHITYGTSLPFKSQSTATPVIHSFSPKAAEDNRNVTIYGKNFGEDSYQVKVTIGNAQASVMSVHRDSVIIRTPTVSYSGSFPLAVTVRGERITAPGEFEIIGPTISHLSASSGMPGDELIIYGKNLSYSSWNPSVRIGSKSATVVSVADTEIKVKVPVFTPDLYDKPLTVAVIRGNKTATLPYSYTLESGFKVASSKPASVPASTPHLPSFTAGGKAYFFSYDRLISYEVETGIWRNEGAFPGQARNGSMMHRVGDKVYLIGGNHQYYTIFMSVWEFDISNNSWLQKKGLTFGVSDASSFAHEGYIYFFGGRNTNSNTTLWRYDPATEEVKALNPFRNNYNGSGFVINGKAYTVVGNATWLYNPQQDSWSQVAIMPEESSLNGPFRVFTHQGTGYAISAKGDRALLRFSAEQNAWEKLAVYPGCVSNEQYSGFSHGDKLYLGSFGTCSSTLYSYEKP</sequence>
<dbReference type="PROSITE" id="PS51257">
    <property type="entry name" value="PROKAR_LIPOPROTEIN"/>
    <property type="match status" value="1"/>
</dbReference>
<gene>
    <name evidence="2" type="ORF">SAMN05444128_2660</name>
</gene>
<dbReference type="Gene3D" id="2.60.40.10">
    <property type="entry name" value="Immunoglobulins"/>
    <property type="match status" value="2"/>
</dbReference>
<dbReference type="EMBL" id="FTPP01000002">
    <property type="protein sequence ID" value="SIT91746.1"/>
    <property type="molecule type" value="Genomic_DNA"/>
</dbReference>
<keyword evidence="3" id="KW-1185">Reference proteome</keyword>
<dbReference type="STRING" id="1317125.SAMN05444128_2660"/>